<name>A0AA88I0H9_ARTSF</name>
<feature type="non-terminal residue" evidence="1">
    <location>
        <position position="1"/>
    </location>
</feature>
<evidence type="ECO:0000313" key="1">
    <source>
        <dbReference type="EMBL" id="KAK2717741.1"/>
    </source>
</evidence>
<feature type="non-terminal residue" evidence="1">
    <location>
        <position position="120"/>
    </location>
</feature>
<protein>
    <submittedName>
        <fullName evidence="1">Uncharacterized protein</fullName>
    </submittedName>
</protein>
<organism evidence="1 2">
    <name type="scientific">Artemia franciscana</name>
    <name type="common">Brine shrimp</name>
    <name type="synonym">Artemia sanfranciscana</name>
    <dbReference type="NCBI Taxonomy" id="6661"/>
    <lineage>
        <taxon>Eukaryota</taxon>
        <taxon>Metazoa</taxon>
        <taxon>Ecdysozoa</taxon>
        <taxon>Arthropoda</taxon>
        <taxon>Crustacea</taxon>
        <taxon>Branchiopoda</taxon>
        <taxon>Anostraca</taxon>
        <taxon>Artemiidae</taxon>
        <taxon>Artemia</taxon>
    </lineage>
</organism>
<dbReference type="Proteomes" id="UP001187531">
    <property type="component" value="Unassembled WGS sequence"/>
</dbReference>
<proteinExistence type="predicted"/>
<dbReference type="AlphaFoldDB" id="A0AA88I0H9"/>
<dbReference type="EMBL" id="JAVRJZ010000010">
    <property type="protein sequence ID" value="KAK2717741.1"/>
    <property type="molecule type" value="Genomic_DNA"/>
</dbReference>
<comment type="caution">
    <text evidence="1">The sequence shown here is derived from an EMBL/GenBank/DDBJ whole genome shotgun (WGS) entry which is preliminary data.</text>
</comment>
<reference evidence="1" key="1">
    <citation type="submission" date="2023-07" db="EMBL/GenBank/DDBJ databases">
        <title>Chromosome-level genome assembly of Artemia franciscana.</title>
        <authorList>
            <person name="Jo E."/>
        </authorList>
    </citation>
    <scope>NUCLEOTIDE SEQUENCE</scope>
    <source>
        <tissue evidence="1">Whole body</tissue>
    </source>
</reference>
<accession>A0AA88I0H9</accession>
<evidence type="ECO:0000313" key="2">
    <source>
        <dbReference type="Proteomes" id="UP001187531"/>
    </source>
</evidence>
<keyword evidence="2" id="KW-1185">Reference proteome</keyword>
<gene>
    <name evidence="1" type="ORF">QYM36_006509</name>
</gene>
<sequence length="120" mass="13083">SINPDKDVTLEYGSGALKSDRPFYCPSTETEAGKYIQPSNPASGPVEGEMISKKAKETLRISEAISYLEISIWDTFFGGIFYADALGAGTVDVVSNETISEEEINPPLNLVHEKKIDPLQ</sequence>